<dbReference type="OrthoDB" id="10553414at2759"/>
<protein>
    <submittedName>
        <fullName evidence="3">Uncharacterized protein</fullName>
    </submittedName>
</protein>
<accession>A0A8H7WC29</accession>
<name>A0A8H7WC29_9HELO</name>
<keyword evidence="4" id="KW-1185">Reference proteome</keyword>
<dbReference type="EMBL" id="JAFJYH010000055">
    <property type="protein sequence ID" value="KAG4422074.1"/>
    <property type="molecule type" value="Genomic_DNA"/>
</dbReference>
<evidence type="ECO:0000313" key="3">
    <source>
        <dbReference type="EMBL" id="KAG4422074.1"/>
    </source>
</evidence>
<dbReference type="AlphaFoldDB" id="A0A8H7WC29"/>
<evidence type="ECO:0000313" key="4">
    <source>
        <dbReference type="Proteomes" id="UP000664132"/>
    </source>
</evidence>
<keyword evidence="1" id="KW-0175">Coiled coil</keyword>
<reference evidence="3" key="1">
    <citation type="submission" date="2021-02" db="EMBL/GenBank/DDBJ databases">
        <title>Genome sequence Cadophora malorum strain M34.</title>
        <authorList>
            <person name="Stefanovic E."/>
            <person name="Vu D."/>
            <person name="Scully C."/>
            <person name="Dijksterhuis J."/>
            <person name="Roader J."/>
            <person name="Houbraken J."/>
        </authorList>
    </citation>
    <scope>NUCLEOTIDE SEQUENCE</scope>
    <source>
        <strain evidence="3">M34</strain>
    </source>
</reference>
<organism evidence="3 4">
    <name type="scientific">Cadophora malorum</name>
    <dbReference type="NCBI Taxonomy" id="108018"/>
    <lineage>
        <taxon>Eukaryota</taxon>
        <taxon>Fungi</taxon>
        <taxon>Dikarya</taxon>
        <taxon>Ascomycota</taxon>
        <taxon>Pezizomycotina</taxon>
        <taxon>Leotiomycetes</taxon>
        <taxon>Helotiales</taxon>
        <taxon>Ploettnerulaceae</taxon>
        <taxon>Cadophora</taxon>
    </lineage>
</organism>
<evidence type="ECO:0000256" key="2">
    <source>
        <dbReference type="SAM" id="MobiDB-lite"/>
    </source>
</evidence>
<comment type="caution">
    <text evidence="3">The sequence shown here is derived from an EMBL/GenBank/DDBJ whole genome shotgun (WGS) entry which is preliminary data.</text>
</comment>
<sequence length="181" mass="20555">MNVSTPSAVERHNGQNEETDAPPAYSPGMAESTDVKAAENEDKTPMAEETIAQKIARLLREKDELLENEEEEKNAVNEAWLERCEAWNRFQESRITKGEHEYHQTTIAWEKLRNIRERTRLRLMLCGNLRIVGRKPGTAERSKNPETMSKSPTTTSSDQEQYELQIITGSKKVGNQNGPGN</sequence>
<dbReference type="Proteomes" id="UP000664132">
    <property type="component" value="Unassembled WGS sequence"/>
</dbReference>
<feature type="compositionally biased region" description="Basic and acidic residues" evidence="2">
    <location>
        <begin position="33"/>
        <end position="46"/>
    </location>
</feature>
<feature type="coiled-coil region" evidence="1">
    <location>
        <begin position="48"/>
        <end position="79"/>
    </location>
</feature>
<feature type="region of interest" description="Disordered" evidence="2">
    <location>
        <begin position="1"/>
        <end position="47"/>
    </location>
</feature>
<proteinExistence type="predicted"/>
<gene>
    <name evidence="3" type="ORF">IFR04_004815</name>
</gene>
<feature type="compositionally biased region" description="Polar residues" evidence="2">
    <location>
        <begin position="145"/>
        <end position="159"/>
    </location>
</feature>
<feature type="region of interest" description="Disordered" evidence="2">
    <location>
        <begin position="135"/>
        <end position="181"/>
    </location>
</feature>
<evidence type="ECO:0000256" key="1">
    <source>
        <dbReference type="SAM" id="Coils"/>
    </source>
</evidence>